<comment type="similarity">
    <text evidence="1">Belongs to the LysR transcriptional regulatory family.</text>
</comment>
<dbReference type="InterPro" id="IPR050950">
    <property type="entry name" value="HTH-type_LysR_regulators"/>
</dbReference>
<keyword evidence="2" id="KW-0805">Transcription regulation</keyword>
<evidence type="ECO:0000256" key="2">
    <source>
        <dbReference type="ARBA" id="ARBA00023015"/>
    </source>
</evidence>
<reference evidence="6 7" key="1">
    <citation type="submission" date="2017-03" db="EMBL/GenBank/DDBJ databases">
        <authorList>
            <person name="Afonso C.L."/>
            <person name="Miller P.J."/>
            <person name="Scott M.A."/>
            <person name="Spackman E."/>
            <person name="Goraichik I."/>
            <person name="Dimitrov K.M."/>
            <person name="Suarez D.L."/>
            <person name="Swayne D.E."/>
        </authorList>
    </citation>
    <scope>NUCLEOTIDE SEQUENCE [LARGE SCALE GENOMIC DNA]</scope>
    <source>
        <strain evidence="6 7">CECT 7751</strain>
    </source>
</reference>
<gene>
    <name evidence="6" type="primary">gbpR</name>
    <name evidence="6" type="ORF">PSM7751_03751</name>
</gene>
<accession>A0A1X7A583</accession>
<dbReference type="RefSeq" id="WP_085889776.1">
    <property type="nucleotide sequence ID" value="NZ_FWFN01000009.1"/>
</dbReference>
<evidence type="ECO:0000256" key="4">
    <source>
        <dbReference type="ARBA" id="ARBA00023163"/>
    </source>
</evidence>
<dbReference type="GO" id="GO:0005829">
    <property type="term" value="C:cytosol"/>
    <property type="evidence" value="ECO:0007669"/>
    <property type="project" value="TreeGrafter"/>
</dbReference>
<dbReference type="InterPro" id="IPR000847">
    <property type="entry name" value="LysR_HTH_N"/>
</dbReference>
<dbReference type="GO" id="GO:0003700">
    <property type="term" value="F:DNA-binding transcription factor activity"/>
    <property type="evidence" value="ECO:0007669"/>
    <property type="project" value="InterPro"/>
</dbReference>
<evidence type="ECO:0000313" key="6">
    <source>
        <dbReference type="EMBL" id="SLN70558.1"/>
    </source>
</evidence>
<sequence>MDLIKRLKPIHFRLVDQIARRQKLQLAAEALAMSQPAASRMLADVEAELGAPLFVRHPRWMEPTPVGETFLRHIRVILRELETLQSEVGNLAEGRAGEIRVGAVTGPAMGFLMPALRQVKAESPDIEATIEVGPSVELVRGLREGRFDFIIARLMPDQDSHEFHVYPARSENVALMVRDSHPLAHHRALPLDAVTGYEWVMQERGSPIRQAVEAAFLQSGTAVPGNVSNSSSLLVVLSLLAYSDVIAPQSEEVAEILAGDSLGASLIALDMAERITVSPYFVLANRGQQLPRATERVLEEVLRRL</sequence>
<dbReference type="PROSITE" id="PS50931">
    <property type="entry name" value="HTH_LYSR"/>
    <property type="match status" value="1"/>
</dbReference>
<dbReference type="InterPro" id="IPR036390">
    <property type="entry name" value="WH_DNA-bd_sf"/>
</dbReference>
<dbReference type="InterPro" id="IPR036388">
    <property type="entry name" value="WH-like_DNA-bd_sf"/>
</dbReference>
<feature type="domain" description="HTH lysR-type" evidence="5">
    <location>
        <begin position="7"/>
        <end position="64"/>
    </location>
</feature>
<dbReference type="GO" id="GO:0003677">
    <property type="term" value="F:DNA binding"/>
    <property type="evidence" value="ECO:0007669"/>
    <property type="project" value="UniProtKB-KW"/>
</dbReference>
<dbReference type="Gene3D" id="3.40.190.290">
    <property type="match status" value="1"/>
</dbReference>
<dbReference type="Pfam" id="PF03466">
    <property type="entry name" value="LysR_substrate"/>
    <property type="match status" value="1"/>
</dbReference>
<dbReference type="SUPFAM" id="SSF53850">
    <property type="entry name" value="Periplasmic binding protein-like II"/>
    <property type="match status" value="1"/>
</dbReference>
<dbReference type="PANTHER" id="PTHR30419">
    <property type="entry name" value="HTH-TYPE TRANSCRIPTIONAL REGULATOR YBHD"/>
    <property type="match status" value="1"/>
</dbReference>
<evidence type="ECO:0000259" key="5">
    <source>
        <dbReference type="PROSITE" id="PS50931"/>
    </source>
</evidence>
<keyword evidence="3" id="KW-0238">DNA-binding</keyword>
<dbReference type="Proteomes" id="UP000193963">
    <property type="component" value="Unassembled WGS sequence"/>
</dbReference>
<dbReference type="PRINTS" id="PR00039">
    <property type="entry name" value="HTHLYSR"/>
</dbReference>
<dbReference type="AlphaFoldDB" id="A0A1X7A583"/>
<dbReference type="Gene3D" id="1.10.10.10">
    <property type="entry name" value="Winged helix-like DNA-binding domain superfamily/Winged helix DNA-binding domain"/>
    <property type="match status" value="1"/>
</dbReference>
<proteinExistence type="inferred from homology"/>
<evidence type="ECO:0000313" key="7">
    <source>
        <dbReference type="Proteomes" id="UP000193963"/>
    </source>
</evidence>
<dbReference type="OrthoDB" id="9803030at2"/>
<dbReference type="InterPro" id="IPR005119">
    <property type="entry name" value="LysR_subst-bd"/>
</dbReference>
<dbReference type="Pfam" id="PF00126">
    <property type="entry name" value="HTH_1"/>
    <property type="match status" value="1"/>
</dbReference>
<dbReference type="SUPFAM" id="SSF46785">
    <property type="entry name" value="Winged helix' DNA-binding domain"/>
    <property type="match status" value="1"/>
</dbReference>
<dbReference type="EMBL" id="FWFN01000009">
    <property type="protein sequence ID" value="SLN70558.1"/>
    <property type="molecule type" value="Genomic_DNA"/>
</dbReference>
<evidence type="ECO:0000256" key="1">
    <source>
        <dbReference type="ARBA" id="ARBA00009437"/>
    </source>
</evidence>
<keyword evidence="4" id="KW-0804">Transcription</keyword>
<name>A0A1X7A583_9RHOB</name>
<keyword evidence="7" id="KW-1185">Reference proteome</keyword>
<protein>
    <submittedName>
        <fullName evidence="6">HTH-type transcriptional regulator GbpR</fullName>
    </submittedName>
</protein>
<evidence type="ECO:0000256" key="3">
    <source>
        <dbReference type="ARBA" id="ARBA00023125"/>
    </source>
</evidence>
<organism evidence="6 7">
    <name type="scientific">Pseudooceanicola marinus</name>
    <dbReference type="NCBI Taxonomy" id="396013"/>
    <lineage>
        <taxon>Bacteria</taxon>
        <taxon>Pseudomonadati</taxon>
        <taxon>Pseudomonadota</taxon>
        <taxon>Alphaproteobacteria</taxon>
        <taxon>Rhodobacterales</taxon>
        <taxon>Paracoccaceae</taxon>
        <taxon>Pseudooceanicola</taxon>
    </lineage>
</organism>
<dbReference type="PANTHER" id="PTHR30419:SF8">
    <property type="entry name" value="NITROGEN ASSIMILATION TRANSCRIPTIONAL ACTIVATOR-RELATED"/>
    <property type="match status" value="1"/>
</dbReference>